<reference evidence="1" key="1">
    <citation type="journal article" date="2014" name="Front. Microbiol.">
        <title>High frequency of phylogenetically diverse reductive dehalogenase-homologous genes in deep subseafloor sedimentary metagenomes.</title>
        <authorList>
            <person name="Kawai M."/>
            <person name="Futagami T."/>
            <person name="Toyoda A."/>
            <person name="Takaki Y."/>
            <person name="Nishi S."/>
            <person name="Hori S."/>
            <person name="Arai W."/>
            <person name="Tsubouchi T."/>
            <person name="Morono Y."/>
            <person name="Uchiyama I."/>
            <person name="Ito T."/>
            <person name="Fujiyama A."/>
            <person name="Inagaki F."/>
            <person name="Takami H."/>
        </authorList>
    </citation>
    <scope>NUCLEOTIDE SEQUENCE</scope>
    <source>
        <strain evidence="1">Expedition CK06-06</strain>
    </source>
</reference>
<feature type="non-terminal residue" evidence="1">
    <location>
        <position position="95"/>
    </location>
</feature>
<name>X1UXK4_9ZZZZ</name>
<protein>
    <submittedName>
        <fullName evidence="1">Uncharacterized protein</fullName>
    </submittedName>
</protein>
<dbReference type="EMBL" id="BARW01027672">
    <property type="protein sequence ID" value="GAJ04616.1"/>
    <property type="molecule type" value="Genomic_DNA"/>
</dbReference>
<comment type="caution">
    <text evidence="1">The sequence shown here is derived from an EMBL/GenBank/DDBJ whole genome shotgun (WGS) entry which is preliminary data.</text>
</comment>
<proteinExistence type="predicted"/>
<gene>
    <name evidence="1" type="ORF">S12H4_44851</name>
</gene>
<evidence type="ECO:0000313" key="1">
    <source>
        <dbReference type="EMBL" id="GAJ04616.1"/>
    </source>
</evidence>
<accession>X1UXK4</accession>
<organism evidence="1">
    <name type="scientific">marine sediment metagenome</name>
    <dbReference type="NCBI Taxonomy" id="412755"/>
    <lineage>
        <taxon>unclassified sequences</taxon>
        <taxon>metagenomes</taxon>
        <taxon>ecological metagenomes</taxon>
    </lineage>
</organism>
<sequence length="95" mass="10845">MPKRMTKTFGDVMPKLEFHPDLPKRPQAELLDEPYEIVDAMVVKDFESQFGRSDFALLEMVDAKDDSHFTTLAGGLVVVKKVQYAIDHKLFPLYG</sequence>
<dbReference type="AlphaFoldDB" id="X1UXK4"/>